<dbReference type="SUPFAM" id="SSF56954">
    <property type="entry name" value="Outer membrane efflux proteins (OEP)"/>
    <property type="match status" value="1"/>
</dbReference>
<dbReference type="GO" id="GO:0015562">
    <property type="term" value="F:efflux transmembrane transporter activity"/>
    <property type="evidence" value="ECO:0007669"/>
    <property type="project" value="InterPro"/>
</dbReference>
<dbReference type="Gene3D" id="1.20.1600.10">
    <property type="entry name" value="Outer membrane efflux proteins (OEP)"/>
    <property type="match status" value="1"/>
</dbReference>
<accession>A0A1J5R7W6</accession>
<dbReference type="Pfam" id="PF02321">
    <property type="entry name" value="OEP"/>
    <property type="match status" value="1"/>
</dbReference>
<dbReference type="AlphaFoldDB" id="A0A1J5R7W6"/>
<dbReference type="InterPro" id="IPR003423">
    <property type="entry name" value="OMP_efflux"/>
</dbReference>
<dbReference type="PANTHER" id="PTHR30203:SF24">
    <property type="entry name" value="BLR4935 PROTEIN"/>
    <property type="match status" value="1"/>
</dbReference>
<protein>
    <submittedName>
        <fullName evidence="1">Outer membrane efflux protein</fullName>
    </submittedName>
</protein>
<proteinExistence type="predicted"/>
<comment type="caution">
    <text evidence="1">The sequence shown here is derived from an EMBL/GenBank/DDBJ whole genome shotgun (WGS) entry which is preliminary data.</text>
</comment>
<dbReference type="InterPro" id="IPR010131">
    <property type="entry name" value="MdtP/NodT-like"/>
</dbReference>
<dbReference type="PANTHER" id="PTHR30203">
    <property type="entry name" value="OUTER MEMBRANE CATION EFFLUX PROTEIN"/>
    <property type="match status" value="1"/>
</dbReference>
<name>A0A1J5R7W6_9ZZZZ</name>
<dbReference type="EMBL" id="MLJW01000244">
    <property type="protein sequence ID" value="OIQ91961.1"/>
    <property type="molecule type" value="Genomic_DNA"/>
</dbReference>
<organism evidence="1">
    <name type="scientific">mine drainage metagenome</name>
    <dbReference type="NCBI Taxonomy" id="410659"/>
    <lineage>
        <taxon>unclassified sequences</taxon>
        <taxon>metagenomes</taxon>
        <taxon>ecological metagenomes</taxon>
    </lineage>
</organism>
<gene>
    <name evidence="1" type="ORF">GALL_260970</name>
</gene>
<reference evidence="1" key="1">
    <citation type="submission" date="2016-10" db="EMBL/GenBank/DDBJ databases">
        <title>Sequence of Gallionella enrichment culture.</title>
        <authorList>
            <person name="Poehlein A."/>
            <person name="Muehling M."/>
            <person name="Daniel R."/>
        </authorList>
    </citation>
    <scope>NUCLEOTIDE SEQUENCE</scope>
</reference>
<evidence type="ECO:0000313" key="1">
    <source>
        <dbReference type="EMBL" id="OIQ91961.1"/>
    </source>
</evidence>
<dbReference type="PROSITE" id="PS51257">
    <property type="entry name" value="PROKAR_LIPOPROTEIN"/>
    <property type="match status" value="1"/>
</dbReference>
<sequence length="458" mass="49425">MTPRFVPRARRAGLTLALCVGVTGCAIYASKPLPNAVSWKDPARLRVDARRIALPALASQSIDLDAPLTLQGVAALAVLNDPRLQALRARVGVARAQAFEAGLLPDPTFSAAREVPQGNGGGVTSTAFKLGLQFDLGRLITRGAAVSAARAHLQQVDLHLLWQEWQTAAAAERDYVELAALRERDALLREQLGAAAQRLRRDRAAQAAGIEARTTADADLVELQSLRKRLGADARRQASAMGALDALLGLRPGTPLRLVGLPPYEPAAVADASNNLPRLATIRPDLRALRAGYASQEQRLREAVLSQFPSVSIGLSRARDTSDVNTLGFGVTLKLPLLNDSRGVIAVQSATRGALYDEYVLRLRQTRAQVEQLLVDIRLLRRQQRALRSALAPLHSAALVADASLRRGDMTLPQAQAQRRAWLDQRLALLANEQQTAQQTVALQLLTGSGVFRPAVLR</sequence>